<dbReference type="Proteomes" id="UP001362999">
    <property type="component" value="Unassembled WGS sequence"/>
</dbReference>
<evidence type="ECO:0000313" key="2">
    <source>
        <dbReference type="Proteomes" id="UP001362999"/>
    </source>
</evidence>
<accession>A0AAW0BR05</accession>
<evidence type="ECO:0000313" key="1">
    <source>
        <dbReference type="EMBL" id="KAK7029780.1"/>
    </source>
</evidence>
<dbReference type="EMBL" id="JAWWNJ010000026">
    <property type="protein sequence ID" value="KAK7029780.1"/>
    <property type="molecule type" value="Genomic_DNA"/>
</dbReference>
<keyword evidence="2" id="KW-1185">Reference proteome</keyword>
<gene>
    <name evidence="1" type="ORF">R3P38DRAFT_2931202</name>
</gene>
<protein>
    <submittedName>
        <fullName evidence="1">Uncharacterized protein</fullName>
    </submittedName>
</protein>
<proteinExistence type="predicted"/>
<sequence length="118" mass="12717">MFLHESLVCFVERACNTHITGLSPHELAQSRKALDACLTSMASCGDDVVYAIVRSVPIRKTLLEIVANLGLPNDPNLRAAQRSDSERIATVLITALGSEAQRNAILNLSGDSAHGSWM</sequence>
<reference evidence="1 2" key="1">
    <citation type="journal article" date="2024" name="J Genomics">
        <title>Draft genome sequencing and assembly of Favolaschia claudopus CIRM-BRFM 2984 isolated from oak limbs.</title>
        <authorList>
            <person name="Navarro D."/>
            <person name="Drula E."/>
            <person name="Chaduli D."/>
            <person name="Cazenave R."/>
            <person name="Ahrendt S."/>
            <person name="Wang J."/>
            <person name="Lipzen A."/>
            <person name="Daum C."/>
            <person name="Barry K."/>
            <person name="Grigoriev I.V."/>
            <person name="Favel A."/>
            <person name="Rosso M.N."/>
            <person name="Martin F."/>
        </authorList>
    </citation>
    <scope>NUCLEOTIDE SEQUENCE [LARGE SCALE GENOMIC DNA]</scope>
    <source>
        <strain evidence="1 2">CIRM-BRFM 2984</strain>
    </source>
</reference>
<comment type="caution">
    <text evidence="1">The sequence shown here is derived from an EMBL/GenBank/DDBJ whole genome shotgun (WGS) entry which is preliminary data.</text>
</comment>
<name>A0AAW0BR05_9AGAR</name>
<dbReference type="AlphaFoldDB" id="A0AAW0BR05"/>
<organism evidence="1 2">
    <name type="scientific">Favolaschia claudopus</name>
    <dbReference type="NCBI Taxonomy" id="2862362"/>
    <lineage>
        <taxon>Eukaryota</taxon>
        <taxon>Fungi</taxon>
        <taxon>Dikarya</taxon>
        <taxon>Basidiomycota</taxon>
        <taxon>Agaricomycotina</taxon>
        <taxon>Agaricomycetes</taxon>
        <taxon>Agaricomycetidae</taxon>
        <taxon>Agaricales</taxon>
        <taxon>Marasmiineae</taxon>
        <taxon>Mycenaceae</taxon>
        <taxon>Favolaschia</taxon>
    </lineage>
</organism>